<dbReference type="AlphaFoldDB" id="A0A8J3P3H3"/>
<evidence type="ECO:0000313" key="2">
    <source>
        <dbReference type="Proteomes" id="UP000659904"/>
    </source>
</evidence>
<sequence>MHLAAAATGGHRVRSAADLGAWLDSCHRADLSEAFTFVVDIDGILRLAPRRSEHVACAAGAAVLAAGEILFCRDKADWAVDEITNQSTGYCPDLDSWTAVAAALDAAGLPHPAGFTQQYVFRRCPQCGERNIVRENDFVCAVCDADLPTLWNF</sequence>
<gene>
    <name evidence="1" type="ORF">Cci01nite_51790</name>
</gene>
<organism evidence="1 2">
    <name type="scientific">Catellatospora citrea</name>
    <dbReference type="NCBI Taxonomy" id="53366"/>
    <lineage>
        <taxon>Bacteria</taxon>
        <taxon>Bacillati</taxon>
        <taxon>Actinomycetota</taxon>
        <taxon>Actinomycetes</taxon>
        <taxon>Micromonosporales</taxon>
        <taxon>Micromonosporaceae</taxon>
        <taxon>Catellatospora</taxon>
    </lineage>
</organism>
<evidence type="ECO:0000313" key="1">
    <source>
        <dbReference type="EMBL" id="GIG00086.1"/>
    </source>
</evidence>
<keyword evidence="2" id="KW-1185">Reference proteome</keyword>
<protein>
    <submittedName>
        <fullName evidence="1">Uncharacterized protein</fullName>
    </submittedName>
</protein>
<accession>A0A8J3P3H3</accession>
<proteinExistence type="predicted"/>
<reference evidence="1 2" key="1">
    <citation type="submission" date="2021-01" db="EMBL/GenBank/DDBJ databases">
        <title>Whole genome shotgun sequence of Catellatospora citrea NBRC 14495.</title>
        <authorList>
            <person name="Komaki H."/>
            <person name="Tamura T."/>
        </authorList>
    </citation>
    <scope>NUCLEOTIDE SEQUENCE [LARGE SCALE GENOMIC DNA]</scope>
    <source>
        <strain evidence="1 2">NBRC 14495</strain>
    </source>
</reference>
<dbReference type="Proteomes" id="UP000659904">
    <property type="component" value="Unassembled WGS sequence"/>
</dbReference>
<dbReference type="EMBL" id="BONH01000025">
    <property type="protein sequence ID" value="GIG00086.1"/>
    <property type="molecule type" value="Genomic_DNA"/>
</dbReference>
<comment type="caution">
    <text evidence="1">The sequence shown here is derived from an EMBL/GenBank/DDBJ whole genome shotgun (WGS) entry which is preliminary data.</text>
</comment>
<name>A0A8J3P3H3_9ACTN</name>